<evidence type="ECO:0000313" key="1">
    <source>
        <dbReference type="EMBL" id="KAH8002479.1"/>
    </source>
</evidence>
<keyword evidence="2" id="KW-1185">Reference proteome</keyword>
<evidence type="ECO:0000313" key="2">
    <source>
        <dbReference type="Proteomes" id="UP000827872"/>
    </source>
</evidence>
<dbReference type="Proteomes" id="UP000827872">
    <property type="component" value="Linkage Group LG08"/>
</dbReference>
<gene>
    <name evidence="1" type="primary">PPM1L_2</name>
    <name evidence="1" type="ORF">K3G42_024807</name>
</gene>
<comment type="caution">
    <text evidence="1">The sequence shown here is derived from an EMBL/GenBank/DDBJ whole genome shotgun (WGS) entry which is preliminary data.</text>
</comment>
<accession>A0ACB8FBD2</accession>
<organism evidence="1 2">
    <name type="scientific">Sphaerodactylus townsendi</name>
    <dbReference type="NCBI Taxonomy" id="933632"/>
    <lineage>
        <taxon>Eukaryota</taxon>
        <taxon>Metazoa</taxon>
        <taxon>Chordata</taxon>
        <taxon>Craniata</taxon>
        <taxon>Vertebrata</taxon>
        <taxon>Euteleostomi</taxon>
        <taxon>Lepidosauria</taxon>
        <taxon>Squamata</taxon>
        <taxon>Bifurcata</taxon>
        <taxon>Gekkota</taxon>
        <taxon>Sphaerodactylidae</taxon>
        <taxon>Sphaerodactylus</taxon>
    </lineage>
</organism>
<dbReference type="EMBL" id="CM037621">
    <property type="protein sequence ID" value="KAH8002479.1"/>
    <property type="molecule type" value="Genomic_DNA"/>
</dbReference>
<protein>
    <submittedName>
        <fullName evidence="1">Protein phosphatase 1L</fullName>
    </submittedName>
</protein>
<sequence>MALQINNNLFFITVPQKLSSESAAEYVKSRLPEVLKQHLQDFEKDKENSVLSYQTILEQQILSIDKEMLEKLTLSYDEAGPVHSNQIPNLELYKFL</sequence>
<reference evidence="1" key="1">
    <citation type="submission" date="2021-08" db="EMBL/GenBank/DDBJ databases">
        <title>The first chromosome-level gecko genome reveals the dynamic sex chromosomes of Neotropical dwarf geckos (Sphaerodactylidae: Sphaerodactylus).</title>
        <authorList>
            <person name="Pinto B.J."/>
            <person name="Keating S.E."/>
            <person name="Gamble T."/>
        </authorList>
    </citation>
    <scope>NUCLEOTIDE SEQUENCE</scope>
    <source>
        <strain evidence="1">TG3544</strain>
    </source>
</reference>
<proteinExistence type="predicted"/>
<name>A0ACB8FBD2_9SAUR</name>